<sequence>MKKNVINLSFLIIGLIVGTLIIFSPVIITGASYDVQRVMGNLLVAEFILRTSSLIIGLLVVYDAMKTFSKKQ</sequence>
<keyword evidence="1" id="KW-0472">Membrane</keyword>
<keyword evidence="1" id="KW-1133">Transmembrane helix</keyword>
<evidence type="ECO:0000313" key="4">
    <source>
        <dbReference type="Proteomes" id="UP000242243"/>
    </source>
</evidence>
<dbReference type="OrthoDB" id="2973754at2"/>
<organism evidence="3 4">
    <name type="scientific">Halolactibacillus halophilus</name>
    <dbReference type="NCBI Taxonomy" id="306540"/>
    <lineage>
        <taxon>Bacteria</taxon>
        <taxon>Bacillati</taxon>
        <taxon>Bacillota</taxon>
        <taxon>Bacilli</taxon>
        <taxon>Bacillales</taxon>
        <taxon>Bacillaceae</taxon>
        <taxon>Halolactibacillus</taxon>
    </lineage>
</organism>
<reference evidence="2 5" key="2">
    <citation type="submission" date="2019-07" db="EMBL/GenBank/DDBJ databases">
        <title>Whole genome shotgun sequence of Halolactibacillus halophilus NBRC 100868.</title>
        <authorList>
            <person name="Hosoyama A."/>
            <person name="Uohara A."/>
            <person name="Ohji S."/>
            <person name="Ichikawa N."/>
        </authorList>
    </citation>
    <scope>NUCLEOTIDE SEQUENCE [LARGE SCALE GENOMIC DNA]</scope>
    <source>
        <strain evidence="2 5">NBRC 100868</strain>
    </source>
</reference>
<proteinExistence type="predicted"/>
<dbReference type="EMBL" id="FOXC01000007">
    <property type="protein sequence ID" value="SFP14530.1"/>
    <property type="molecule type" value="Genomic_DNA"/>
</dbReference>
<name>A0A1I5MYH8_9BACI</name>
<dbReference type="Proteomes" id="UP000242243">
    <property type="component" value="Unassembled WGS sequence"/>
</dbReference>
<accession>A0A1I5MYH8</accession>
<evidence type="ECO:0000313" key="2">
    <source>
        <dbReference type="EMBL" id="GEM01134.1"/>
    </source>
</evidence>
<keyword evidence="1" id="KW-0812">Transmembrane</keyword>
<reference evidence="3 4" key="1">
    <citation type="submission" date="2016-10" db="EMBL/GenBank/DDBJ databases">
        <authorList>
            <person name="de Groot N.N."/>
        </authorList>
    </citation>
    <scope>NUCLEOTIDE SEQUENCE [LARGE SCALE GENOMIC DNA]</scope>
    <source>
        <strain evidence="3 4">DSM 17073</strain>
    </source>
</reference>
<dbReference type="STRING" id="306540.SAMN05421839_1073"/>
<feature type="transmembrane region" description="Helical" evidence="1">
    <location>
        <begin position="47"/>
        <end position="65"/>
    </location>
</feature>
<protein>
    <submittedName>
        <fullName evidence="3">Uncharacterized protein</fullName>
    </submittedName>
</protein>
<evidence type="ECO:0000313" key="3">
    <source>
        <dbReference type="EMBL" id="SFP14530.1"/>
    </source>
</evidence>
<evidence type="ECO:0000256" key="1">
    <source>
        <dbReference type="SAM" id="Phobius"/>
    </source>
</evidence>
<keyword evidence="5" id="KW-1185">Reference proteome</keyword>
<dbReference type="EMBL" id="BJWI01000005">
    <property type="protein sequence ID" value="GEM01134.1"/>
    <property type="molecule type" value="Genomic_DNA"/>
</dbReference>
<dbReference type="Proteomes" id="UP000321547">
    <property type="component" value="Unassembled WGS sequence"/>
</dbReference>
<dbReference type="RefSeq" id="WP_089830641.1">
    <property type="nucleotide sequence ID" value="NZ_BJWI01000005.1"/>
</dbReference>
<evidence type="ECO:0000313" key="5">
    <source>
        <dbReference type="Proteomes" id="UP000321547"/>
    </source>
</evidence>
<gene>
    <name evidence="2" type="ORF">HHA03_06660</name>
    <name evidence="3" type="ORF">SAMN05421839_1073</name>
</gene>
<dbReference type="AlphaFoldDB" id="A0A1I5MYH8"/>
<feature type="transmembrane region" description="Helical" evidence="1">
    <location>
        <begin position="7"/>
        <end position="27"/>
    </location>
</feature>